<evidence type="ECO:0000313" key="4">
    <source>
        <dbReference type="Proteomes" id="UP000182045"/>
    </source>
</evidence>
<gene>
    <name evidence="1" type="ORF">Ga0058931_1747</name>
    <name evidence="2" type="ORF">HLUCCA05_12765</name>
</gene>
<evidence type="ECO:0000313" key="1">
    <source>
        <dbReference type="EMBL" id="CUX81410.1"/>
    </source>
</evidence>
<proteinExistence type="predicted"/>
<keyword evidence="4" id="KW-1185">Reference proteome</keyword>
<dbReference type="Proteomes" id="UP000182045">
    <property type="component" value="Unassembled WGS sequence"/>
</dbReference>
<sequence length="62" mass="7263">MRKVEREYVKLCQAEGFDLIGIERSHRHLKLRFEVGTVLCAGTPSDCRNRLNVRAQIRRLHS</sequence>
<dbReference type="Proteomes" id="UP000050413">
    <property type="component" value="Unassembled WGS sequence"/>
</dbReference>
<evidence type="ECO:0000313" key="2">
    <source>
        <dbReference type="EMBL" id="KPP94186.1"/>
    </source>
</evidence>
<dbReference type="STRING" id="1666912.Ga0058931_1747"/>
<name>A0A0P7WTG2_9RHOB</name>
<reference evidence="1 4" key="2">
    <citation type="submission" date="2016-01" db="EMBL/GenBank/DDBJ databases">
        <authorList>
            <person name="Varghese N."/>
        </authorList>
    </citation>
    <scope>NUCLEOTIDE SEQUENCE [LARGE SCALE GENOMIC DNA]</scope>
    <source>
        <strain evidence="1 4">HL-91</strain>
    </source>
</reference>
<dbReference type="EMBL" id="FBYC01000004">
    <property type="protein sequence ID" value="CUX81410.1"/>
    <property type="molecule type" value="Genomic_DNA"/>
</dbReference>
<dbReference type="EMBL" id="LJSG01000006">
    <property type="protein sequence ID" value="KPP94186.1"/>
    <property type="molecule type" value="Genomic_DNA"/>
</dbReference>
<comment type="caution">
    <text evidence="2">The sequence shown here is derived from an EMBL/GenBank/DDBJ whole genome shotgun (WGS) entry which is preliminary data.</text>
</comment>
<dbReference type="AlphaFoldDB" id="A0A0P7WTG2"/>
<evidence type="ECO:0000313" key="3">
    <source>
        <dbReference type="Proteomes" id="UP000050413"/>
    </source>
</evidence>
<reference evidence="2 3" key="1">
    <citation type="submission" date="2015-09" db="EMBL/GenBank/DDBJ databases">
        <title>Identification and resolution of microdiversity through metagenomic sequencing of parallel consortia.</title>
        <authorList>
            <person name="Nelson W.C."/>
            <person name="Romine M.F."/>
            <person name="Lindemann S.R."/>
        </authorList>
    </citation>
    <scope>NUCLEOTIDE SEQUENCE [LARGE SCALE GENOMIC DNA]</scope>
    <source>
        <strain evidence="2">HL-91</strain>
    </source>
</reference>
<protein>
    <submittedName>
        <fullName evidence="2">Uncharacterized protein</fullName>
    </submittedName>
</protein>
<accession>A0A0P7WTG2</accession>
<organism evidence="2 3">
    <name type="scientific">Roseibaca calidilacus</name>
    <dbReference type="NCBI Taxonomy" id="1666912"/>
    <lineage>
        <taxon>Bacteria</taxon>
        <taxon>Pseudomonadati</taxon>
        <taxon>Pseudomonadota</taxon>
        <taxon>Alphaproteobacteria</taxon>
        <taxon>Rhodobacterales</taxon>
        <taxon>Paracoccaceae</taxon>
        <taxon>Roseinatronobacter</taxon>
    </lineage>
</organism>